<dbReference type="Pfam" id="PF12439">
    <property type="entry name" value="GDE_N"/>
    <property type="match status" value="1"/>
</dbReference>
<gene>
    <name evidence="3" type="ORF">FYK55_13820</name>
</gene>
<dbReference type="Pfam" id="PF06202">
    <property type="entry name" value="GDE_C"/>
    <property type="match status" value="1"/>
</dbReference>
<feature type="domain" description="Glycogen debranching enzyme C-terminal" evidence="1">
    <location>
        <begin position="303"/>
        <end position="671"/>
    </location>
</feature>
<accession>A0A5M6D512</accession>
<reference evidence="3 4" key="1">
    <citation type="submission" date="2019-08" db="EMBL/GenBank/DDBJ databases">
        <authorList>
            <person name="Dhanesh K."/>
            <person name="Kumar G."/>
            <person name="Sasikala C."/>
            <person name="Venkata Ramana C."/>
        </authorList>
    </citation>
    <scope>NUCLEOTIDE SEQUENCE [LARGE SCALE GENOMIC DNA]</scope>
    <source>
        <strain evidence="3 4">JC645</strain>
    </source>
</reference>
<evidence type="ECO:0000259" key="1">
    <source>
        <dbReference type="Pfam" id="PF06202"/>
    </source>
</evidence>
<dbReference type="EMBL" id="VWOX01000007">
    <property type="protein sequence ID" value="KAA5542608.1"/>
    <property type="molecule type" value="Genomic_DNA"/>
</dbReference>
<comment type="caution">
    <text evidence="3">The sequence shown here is derived from an EMBL/GenBank/DDBJ whole genome shotgun (WGS) entry which is preliminary data.</text>
</comment>
<dbReference type="Gene3D" id="1.50.10.10">
    <property type="match status" value="1"/>
</dbReference>
<evidence type="ECO:0000313" key="4">
    <source>
        <dbReference type="Proteomes" id="UP000324479"/>
    </source>
</evidence>
<dbReference type="FunFam" id="1.50.10.10:FF:000073">
    <property type="entry name" value="Glycogen debranching enzyme, hypothetical (TreX-like)"/>
    <property type="match status" value="1"/>
</dbReference>
<evidence type="ECO:0000259" key="2">
    <source>
        <dbReference type="Pfam" id="PF12439"/>
    </source>
</evidence>
<dbReference type="GO" id="GO:0005980">
    <property type="term" value="P:glycogen catabolic process"/>
    <property type="evidence" value="ECO:0007669"/>
    <property type="project" value="InterPro"/>
</dbReference>
<dbReference type="InterPro" id="IPR012341">
    <property type="entry name" value="6hp_glycosidase-like_sf"/>
</dbReference>
<dbReference type="PANTHER" id="PTHR10569">
    <property type="entry name" value="GLYCOGEN DEBRANCHING ENZYME"/>
    <property type="match status" value="1"/>
</dbReference>
<proteinExistence type="predicted"/>
<evidence type="ECO:0000313" key="3">
    <source>
        <dbReference type="EMBL" id="KAA5542608.1"/>
    </source>
</evidence>
<dbReference type="InterPro" id="IPR010401">
    <property type="entry name" value="AGL/Gdb1"/>
</dbReference>
<dbReference type="RefSeq" id="WP_150077025.1">
    <property type="nucleotide sequence ID" value="NZ_VWOX01000007.1"/>
</dbReference>
<dbReference type="AlphaFoldDB" id="A0A5M6D512"/>
<dbReference type="PANTHER" id="PTHR10569:SF2">
    <property type="entry name" value="GLYCOGEN DEBRANCHING ENZYME"/>
    <property type="match status" value="1"/>
</dbReference>
<keyword evidence="4" id="KW-1185">Reference proteome</keyword>
<feature type="domain" description="Glycogen debranching enzyme bacterial and archaeal type N-terminal" evidence="2">
    <location>
        <begin position="24"/>
        <end position="244"/>
    </location>
</feature>
<organism evidence="3 4">
    <name type="scientific">Roseiconus nitratireducens</name>
    <dbReference type="NCBI Taxonomy" id="2605748"/>
    <lineage>
        <taxon>Bacteria</taxon>
        <taxon>Pseudomonadati</taxon>
        <taxon>Planctomycetota</taxon>
        <taxon>Planctomycetia</taxon>
        <taxon>Pirellulales</taxon>
        <taxon>Pirellulaceae</taxon>
        <taxon>Roseiconus</taxon>
    </lineage>
</organism>
<dbReference type="GO" id="GO:0004134">
    <property type="term" value="F:4-alpha-glucanotransferase activity"/>
    <property type="evidence" value="ECO:0007669"/>
    <property type="project" value="InterPro"/>
</dbReference>
<protein>
    <submittedName>
        <fullName evidence="3">Glycogen debranching protein</fullName>
    </submittedName>
</protein>
<dbReference type="GO" id="GO:0004135">
    <property type="term" value="F:amylo-alpha-1,6-glucosidase activity"/>
    <property type="evidence" value="ECO:0007669"/>
    <property type="project" value="InterPro"/>
</dbReference>
<name>A0A5M6D512_9BACT</name>
<dbReference type="InterPro" id="IPR024742">
    <property type="entry name" value="Glycogen_debranch_N"/>
</dbReference>
<dbReference type="SUPFAM" id="SSF48208">
    <property type="entry name" value="Six-hairpin glycosidases"/>
    <property type="match status" value="1"/>
</dbReference>
<dbReference type="InterPro" id="IPR032790">
    <property type="entry name" value="GDE_C"/>
</dbReference>
<dbReference type="Proteomes" id="UP000324479">
    <property type="component" value="Unassembled WGS sequence"/>
</dbReference>
<dbReference type="InterPro" id="IPR008928">
    <property type="entry name" value="6-hairpin_glycosidase_sf"/>
</dbReference>
<sequence>MPTFVREPTWSGSTPEQLRQLYQREWLVTAGNGGYASGTLGFVPTRRHHGLLISNHPEGRVLSLSQLREDVLDSKGDTVGSFWGVQHAGSLPEIHCQPAFKRFQLRDGLPSWTFRVGQGQIVKSMIMPHRRNAVCVRYLPSGVDEDLRFRVRPMIQFRGHNDSVDSRSFSQCTQRAADRFEFSDGSSGRKLQLQMAGGQVTWSDAPLVDSNCLYAIEEARGYDHVGALASPGFFEWVIKPDQPFTVIAFTDDEFASEPWDPAAAFEAENRRREELLARLSVQSADVGFKELVFAADQFIIEPPRRLADLPDQASDVVTESRRSVIAGYPWFTDWGRDTMISLPGLTLACGRYDDARAILITFANYVRDGLIPNLFPEGGQEGMYHTADATLWFFQAIHEYEAATGDLDLVRQLMPKLQSIIRCHLSGTRFGIGVDPQDGLLIQGQPDVQLTWMDAKAGDWVVTPRSGKAVEINALWYNALELFRGWDRRCGDSNDSPPVDDWIEMARVSFNRRFWSDHLGYLLDVVDGDDGDDAALRPNQLFAVSLEHPVLDREHWADMVQTVARDLVTPVGLRSLSPNDPEYHGVYRGDVWQRDGAYHQGTVWSWLIGPFVRAWCRAFPDRADQAETFLNGLERHLDDACIGQVSEIFDGDPPHHPKGCFAQAWGVAELLQAKRVIREWKGPRSDS</sequence>